<dbReference type="Gene3D" id="2.170.130.10">
    <property type="entry name" value="TonB-dependent receptor, plug domain"/>
    <property type="match status" value="1"/>
</dbReference>
<dbReference type="InterPro" id="IPR008969">
    <property type="entry name" value="CarboxyPept-like_regulatory"/>
</dbReference>
<evidence type="ECO:0000256" key="3">
    <source>
        <dbReference type="ARBA" id="ARBA00022452"/>
    </source>
</evidence>
<dbReference type="InterPro" id="IPR023996">
    <property type="entry name" value="TonB-dep_OMP_SusC/RagA"/>
</dbReference>
<evidence type="ECO:0000313" key="13">
    <source>
        <dbReference type="EMBL" id="MFD2561572.1"/>
    </source>
</evidence>
<dbReference type="InterPro" id="IPR039426">
    <property type="entry name" value="TonB-dep_rcpt-like"/>
</dbReference>
<evidence type="ECO:0000256" key="4">
    <source>
        <dbReference type="ARBA" id="ARBA00022692"/>
    </source>
</evidence>
<evidence type="ECO:0000256" key="10">
    <source>
        <dbReference type="SAM" id="SignalP"/>
    </source>
</evidence>
<gene>
    <name evidence="13" type="ORF">ACFSR1_02750</name>
</gene>
<dbReference type="InterPro" id="IPR000531">
    <property type="entry name" value="Beta-barrel_TonB"/>
</dbReference>
<sequence length="1002" mass="110163">MKVSHYKLLILVFFISSIALAQQRSISGTVTDSNGIPLPGVNIIIKDTNRGTQSDFDGIYAIEVSNGEIIMYSFLGYVTQEISVTNQNKIDVVLEEDVSALEEVVVVGFGTQSRRKITANIASISSDEINEIPTPSLQSTLTGKAAGVQVTQLNGKVEGGVKVRVRGISTISSSQEPLYVVDGIPITNADESINNSPINPLIALNPNDIESIDILKDASSAAIYGARGTNGVIIITTKQGKQGRTKVSLNSSYGLSTATNTRDWLNADQYVELLTESALNSGFSQAGIEGQFDFYANGLDWRNGEVDTDWQELALVDGSVQDFGVSVSGGSEKTRFFISTAYNNTDGIVRGNQLERYSFRTNIDHNLSEKFRVGTNASVSKSIIDRISNDNAFATPLQAIAQTPLSPAYLADGITPNNNTTEYYNFLTEEFNGSFKTNIWRVLANAYAEYQIIPDLNFRSEIGYDLLSQVAERFSGSLTESASVGGFGTTNAVQTEKYNLNNYFTYNRVFDNAFDVEATLGMSYEDSFRRLQFLQGQGFPSDDLQTLNSAAEIVAGGSSRTRFNFLSYFGRATLSIADKYLLNASIRYDGSSRFGEENRFGWFPAASIGWIISEESFLNTSEVVSLLKLRGSWGVTGNAGIGNFASLSLFQGSPYNQRAGLAPTQLGNPALKWERTTQVDVGLDFGFLNNRISGEIDYYVKDTEDLLLNEPIPGTSGFPNITRNVGEMQNKGFEFIINTKNIVSRDASWSTSINLSTIDNEVTKLPGGDIIAGRNIVREGETVSSFYLVEFAGADPANGDALFIRNTVNPDGSIDRSTTNNFNEADRIIAGKPYPDFIAGLTNNVTFKGIDFSFTFQGEWGASIYNNAGRFQSGNARFFDNQTTDQLRRWQQPGDITDVPQARLFSTNGQQASTRYLQDSDFIRLRNLTLGYTIPKEVTKKFYMERVRVYFTGFNLLTFTDFDGYDPESTADFNGNNNIQVGETFYSAPPAKTYTLGINIDF</sequence>
<evidence type="ECO:0000256" key="5">
    <source>
        <dbReference type="ARBA" id="ARBA00023077"/>
    </source>
</evidence>
<organism evidence="13 14">
    <name type="scientific">Aquimarina rubra</name>
    <dbReference type="NCBI Taxonomy" id="1920033"/>
    <lineage>
        <taxon>Bacteria</taxon>
        <taxon>Pseudomonadati</taxon>
        <taxon>Bacteroidota</taxon>
        <taxon>Flavobacteriia</taxon>
        <taxon>Flavobacteriales</taxon>
        <taxon>Flavobacteriaceae</taxon>
        <taxon>Aquimarina</taxon>
    </lineage>
</organism>
<dbReference type="Pfam" id="PF00593">
    <property type="entry name" value="TonB_dep_Rec_b-barrel"/>
    <property type="match status" value="1"/>
</dbReference>
<comment type="caution">
    <text evidence="13">The sequence shown here is derived from an EMBL/GenBank/DDBJ whole genome shotgun (WGS) entry which is preliminary data.</text>
</comment>
<keyword evidence="14" id="KW-1185">Reference proteome</keyword>
<dbReference type="Proteomes" id="UP001597319">
    <property type="component" value="Unassembled WGS sequence"/>
</dbReference>
<dbReference type="SUPFAM" id="SSF49464">
    <property type="entry name" value="Carboxypeptidase regulatory domain-like"/>
    <property type="match status" value="1"/>
</dbReference>
<keyword evidence="10" id="KW-0732">Signal</keyword>
<keyword evidence="4 8" id="KW-0812">Transmembrane</keyword>
<feature type="domain" description="TonB-dependent receptor plug" evidence="12">
    <location>
        <begin position="114"/>
        <end position="232"/>
    </location>
</feature>
<evidence type="ECO:0000256" key="7">
    <source>
        <dbReference type="ARBA" id="ARBA00023237"/>
    </source>
</evidence>
<dbReference type="InterPro" id="IPR012910">
    <property type="entry name" value="Plug_dom"/>
</dbReference>
<evidence type="ECO:0000256" key="1">
    <source>
        <dbReference type="ARBA" id="ARBA00004571"/>
    </source>
</evidence>
<evidence type="ECO:0000256" key="2">
    <source>
        <dbReference type="ARBA" id="ARBA00022448"/>
    </source>
</evidence>
<keyword evidence="3 8" id="KW-1134">Transmembrane beta strand</keyword>
<evidence type="ECO:0000256" key="9">
    <source>
        <dbReference type="RuleBase" id="RU003357"/>
    </source>
</evidence>
<dbReference type="InterPro" id="IPR036942">
    <property type="entry name" value="Beta-barrel_TonB_sf"/>
</dbReference>
<dbReference type="Pfam" id="PF07715">
    <property type="entry name" value="Plug"/>
    <property type="match status" value="1"/>
</dbReference>
<accession>A0ABW5LAV9</accession>
<dbReference type="NCBIfam" id="TIGR04056">
    <property type="entry name" value="OMP_RagA_SusC"/>
    <property type="match status" value="1"/>
</dbReference>
<keyword evidence="5 9" id="KW-0798">TonB box</keyword>
<name>A0ABW5LAV9_9FLAO</name>
<dbReference type="Gene3D" id="2.40.170.20">
    <property type="entry name" value="TonB-dependent receptor, beta-barrel domain"/>
    <property type="match status" value="1"/>
</dbReference>
<dbReference type="Gene3D" id="2.60.40.1120">
    <property type="entry name" value="Carboxypeptidase-like, regulatory domain"/>
    <property type="match status" value="1"/>
</dbReference>
<proteinExistence type="inferred from homology"/>
<dbReference type="EMBL" id="JBHULE010000002">
    <property type="protein sequence ID" value="MFD2561572.1"/>
    <property type="molecule type" value="Genomic_DNA"/>
</dbReference>
<dbReference type="NCBIfam" id="TIGR04057">
    <property type="entry name" value="SusC_RagA_signa"/>
    <property type="match status" value="1"/>
</dbReference>
<evidence type="ECO:0000256" key="6">
    <source>
        <dbReference type="ARBA" id="ARBA00023136"/>
    </source>
</evidence>
<dbReference type="RefSeq" id="WP_378289383.1">
    <property type="nucleotide sequence ID" value="NZ_JBHULE010000002.1"/>
</dbReference>
<comment type="subcellular location">
    <subcellularLocation>
        <location evidence="1 8">Cell outer membrane</location>
        <topology evidence="1 8">Multi-pass membrane protein</topology>
    </subcellularLocation>
</comment>
<evidence type="ECO:0000256" key="8">
    <source>
        <dbReference type="PROSITE-ProRule" id="PRU01360"/>
    </source>
</evidence>
<evidence type="ECO:0000259" key="11">
    <source>
        <dbReference type="Pfam" id="PF00593"/>
    </source>
</evidence>
<feature type="chain" id="PRO_5046440854" evidence="10">
    <location>
        <begin position="22"/>
        <end position="1002"/>
    </location>
</feature>
<evidence type="ECO:0000259" key="12">
    <source>
        <dbReference type="Pfam" id="PF07715"/>
    </source>
</evidence>
<dbReference type="InterPro" id="IPR037066">
    <property type="entry name" value="Plug_dom_sf"/>
</dbReference>
<feature type="signal peptide" evidence="10">
    <location>
        <begin position="1"/>
        <end position="21"/>
    </location>
</feature>
<dbReference type="InterPro" id="IPR023997">
    <property type="entry name" value="TonB-dep_OMP_SusC/RagA_CS"/>
</dbReference>
<keyword evidence="2 8" id="KW-0813">Transport</keyword>
<dbReference type="SUPFAM" id="SSF56935">
    <property type="entry name" value="Porins"/>
    <property type="match status" value="1"/>
</dbReference>
<feature type="domain" description="TonB-dependent receptor-like beta-barrel" evidence="11">
    <location>
        <begin position="413"/>
        <end position="956"/>
    </location>
</feature>
<reference evidence="14" key="1">
    <citation type="journal article" date="2019" name="Int. J. Syst. Evol. Microbiol.">
        <title>The Global Catalogue of Microorganisms (GCM) 10K type strain sequencing project: providing services to taxonomists for standard genome sequencing and annotation.</title>
        <authorList>
            <consortium name="The Broad Institute Genomics Platform"/>
            <consortium name="The Broad Institute Genome Sequencing Center for Infectious Disease"/>
            <person name="Wu L."/>
            <person name="Ma J."/>
        </authorList>
    </citation>
    <scope>NUCLEOTIDE SEQUENCE [LARGE SCALE GENOMIC DNA]</scope>
    <source>
        <strain evidence="14">KCTC 52274</strain>
    </source>
</reference>
<comment type="similarity">
    <text evidence="8 9">Belongs to the TonB-dependent receptor family.</text>
</comment>
<keyword evidence="6 8" id="KW-0472">Membrane</keyword>
<dbReference type="PROSITE" id="PS52016">
    <property type="entry name" value="TONB_DEPENDENT_REC_3"/>
    <property type="match status" value="1"/>
</dbReference>
<evidence type="ECO:0000313" key="14">
    <source>
        <dbReference type="Proteomes" id="UP001597319"/>
    </source>
</evidence>
<protein>
    <submittedName>
        <fullName evidence="13">SusC/RagA family TonB-linked outer membrane protein</fullName>
    </submittedName>
</protein>
<dbReference type="Pfam" id="PF13715">
    <property type="entry name" value="CarbopepD_reg_2"/>
    <property type="match status" value="1"/>
</dbReference>
<keyword evidence="7 8" id="KW-0998">Cell outer membrane</keyword>